<protein>
    <submittedName>
        <fullName evidence="2">(ABC) transporter</fullName>
    </submittedName>
</protein>
<gene>
    <name evidence="2" type="primary">ABCA12_4</name>
    <name evidence="2" type="ORF">FOZ63_021889</name>
</gene>
<evidence type="ECO:0000313" key="2">
    <source>
        <dbReference type="EMBL" id="KAF4705797.1"/>
    </source>
</evidence>
<keyword evidence="3" id="KW-1185">Reference proteome</keyword>
<feature type="transmembrane region" description="Helical" evidence="1">
    <location>
        <begin position="38"/>
        <end position="61"/>
    </location>
</feature>
<dbReference type="EMBL" id="JABANO010034045">
    <property type="protein sequence ID" value="KAF4705797.1"/>
    <property type="molecule type" value="Genomic_DNA"/>
</dbReference>
<keyword evidence="1" id="KW-0472">Membrane</keyword>
<comment type="caution">
    <text evidence="2">The sequence shown here is derived from an EMBL/GenBank/DDBJ whole genome shotgun (WGS) entry which is preliminary data.</text>
</comment>
<keyword evidence="1" id="KW-0812">Transmembrane</keyword>
<sequence length="340" mass="37757">MAAATTAGSESSPTNGLLRKQIFALSKKNFILSRRSKITVCCEILLPLFVAVVCFVVAPLVNPSSRDLETFPDAEYPYTSWGGQRNGSLFYASGLRKAYDDYPQLEALTPYEDFFNKSNSVTVLLTCACQTLAIGPAGTRQAENFATYLNDNFESIFKGFNLPQCDGFPTITVSTSIDDPREYVRRSDYGSIGVPELCGYMDVFNPFELLIMSNATIGDSGRFKAISVDYSEYNRFWYGENGDIQHGDPDDNGLVYYEALNFPAFMGAWMDYRRGDNRPIAGVYPMPYSSYQTRSSGSDLILLGNVLGPFLYTFSAFSVARKLISERKGRLREGKLGGTL</sequence>
<name>A0A7J6QC42_PEROL</name>
<keyword evidence="1" id="KW-1133">Transmembrane helix</keyword>
<organism evidence="2 3">
    <name type="scientific">Perkinsus olseni</name>
    <name type="common">Perkinsus atlanticus</name>
    <dbReference type="NCBI Taxonomy" id="32597"/>
    <lineage>
        <taxon>Eukaryota</taxon>
        <taxon>Sar</taxon>
        <taxon>Alveolata</taxon>
        <taxon>Perkinsozoa</taxon>
        <taxon>Perkinsea</taxon>
        <taxon>Perkinsida</taxon>
        <taxon>Perkinsidae</taxon>
        <taxon>Perkinsus</taxon>
    </lineage>
</organism>
<dbReference type="Proteomes" id="UP000553632">
    <property type="component" value="Unassembled WGS sequence"/>
</dbReference>
<proteinExistence type="predicted"/>
<accession>A0A7J6QC42</accession>
<dbReference type="AlphaFoldDB" id="A0A7J6QC42"/>
<evidence type="ECO:0000313" key="3">
    <source>
        <dbReference type="Proteomes" id="UP000553632"/>
    </source>
</evidence>
<reference evidence="2 3" key="1">
    <citation type="submission" date="2020-04" db="EMBL/GenBank/DDBJ databases">
        <title>Perkinsus olseni comparative genomics.</title>
        <authorList>
            <person name="Bogema D.R."/>
        </authorList>
    </citation>
    <scope>NUCLEOTIDE SEQUENCE [LARGE SCALE GENOMIC DNA]</scope>
    <source>
        <strain evidence="2 3">ATCC PRA-207</strain>
    </source>
</reference>
<evidence type="ECO:0000256" key="1">
    <source>
        <dbReference type="SAM" id="Phobius"/>
    </source>
</evidence>